<evidence type="ECO:0000256" key="1">
    <source>
        <dbReference type="SAM" id="MobiDB-lite"/>
    </source>
</evidence>
<evidence type="ECO:0000313" key="2">
    <source>
        <dbReference type="EMBL" id="GJU07089.1"/>
    </source>
</evidence>
<organism evidence="2 3">
    <name type="scientific">Tanacetum coccineum</name>
    <dbReference type="NCBI Taxonomy" id="301880"/>
    <lineage>
        <taxon>Eukaryota</taxon>
        <taxon>Viridiplantae</taxon>
        <taxon>Streptophyta</taxon>
        <taxon>Embryophyta</taxon>
        <taxon>Tracheophyta</taxon>
        <taxon>Spermatophyta</taxon>
        <taxon>Magnoliopsida</taxon>
        <taxon>eudicotyledons</taxon>
        <taxon>Gunneridae</taxon>
        <taxon>Pentapetalae</taxon>
        <taxon>asterids</taxon>
        <taxon>campanulids</taxon>
        <taxon>Asterales</taxon>
        <taxon>Asteraceae</taxon>
        <taxon>Asteroideae</taxon>
        <taxon>Anthemideae</taxon>
        <taxon>Anthemidinae</taxon>
        <taxon>Tanacetum</taxon>
    </lineage>
</organism>
<feature type="region of interest" description="Disordered" evidence="1">
    <location>
        <begin position="70"/>
        <end position="110"/>
    </location>
</feature>
<reference evidence="2" key="1">
    <citation type="journal article" date="2022" name="Int. J. Mol. Sci.">
        <title>Draft Genome of Tanacetum Coccineum: Genomic Comparison of Closely Related Tanacetum-Family Plants.</title>
        <authorList>
            <person name="Yamashiro T."/>
            <person name="Shiraishi A."/>
            <person name="Nakayama K."/>
            <person name="Satake H."/>
        </authorList>
    </citation>
    <scope>NUCLEOTIDE SEQUENCE</scope>
</reference>
<proteinExistence type="predicted"/>
<sequence>MPAQSATPYWQLAFPSHHGTYNWQSPIPSHMGNLNLQPSIERHYDAAGLFNQNILNRGKGEQRPSFYKWTPYTKQPPTTILPKQRGNKNKNNVKKDNLSQLNLGNPFDDENEGGDDVIFLGGQLTGNYLVYENMDPEKF</sequence>
<reference evidence="2" key="2">
    <citation type="submission" date="2022-01" db="EMBL/GenBank/DDBJ databases">
        <authorList>
            <person name="Yamashiro T."/>
            <person name="Shiraishi A."/>
            <person name="Satake H."/>
            <person name="Nakayama K."/>
        </authorList>
    </citation>
    <scope>NUCLEOTIDE SEQUENCE</scope>
</reference>
<dbReference type="Proteomes" id="UP001151760">
    <property type="component" value="Unassembled WGS sequence"/>
</dbReference>
<gene>
    <name evidence="2" type="ORF">Tco_1123519</name>
</gene>
<accession>A0ABQ5J3N8</accession>
<keyword evidence="3" id="KW-1185">Reference proteome</keyword>
<name>A0ABQ5J3N8_9ASTR</name>
<comment type="caution">
    <text evidence="2">The sequence shown here is derived from an EMBL/GenBank/DDBJ whole genome shotgun (WGS) entry which is preliminary data.</text>
</comment>
<protein>
    <submittedName>
        <fullName evidence="2">Uncharacterized protein</fullName>
    </submittedName>
</protein>
<dbReference type="EMBL" id="BQNB010021505">
    <property type="protein sequence ID" value="GJU07089.1"/>
    <property type="molecule type" value="Genomic_DNA"/>
</dbReference>
<evidence type="ECO:0000313" key="3">
    <source>
        <dbReference type="Proteomes" id="UP001151760"/>
    </source>
</evidence>